<feature type="compositionally biased region" description="Low complexity" evidence="1">
    <location>
        <begin position="110"/>
        <end position="119"/>
    </location>
</feature>
<gene>
    <name evidence="2" type="ORF">CB5_LOCUS25227</name>
</gene>
<reference evidence="2" key="1">
    <citation type="submission" date="2020-07" db="EMBL/GenBank/DDBJ databases">
        <authorList>
            <person name="Lin J."/>
        </authorList>
    </citation>
    <scope>NUCLEOTIDE SEQUENCE</scope>
</reference>
<sequence length="240" mass="25559">MEPRALADRDPAQPQRPPLQEAAQHCRIRRRRRLRRAGSSSSSVSSLSTSSPSSLAVATPPFASPSPTTDSSPRSPLLLLHPLLMGAPPRDPQNPNRIHPPTLPLPSLPPSSALRAPRSAPTPPPPPPPVAADPFTAALAECARDQSGGDLDRLWGARRRRRGGGGGARRRSWRLSRTGSGCWICTGRARPRAPSPTPTSACPAPADAAPALTLCRSASMDPTGAERARIQTNRPRFDPR</sequence>
<organism evidence="2">
    <name type="scientific">Ananas comosus var. bracteatus</name>
    <name type="common">red pineapple</name>
    <dbReference type="NCBI Taxonomy" id="296719"/>
    <lineage>
        <taxon>Eukaryota</taxon>
        <taxon>Viridiplantae</taxon>
        <taxon>Streptophyta</taxon>
        <taxon>Embryophyta</taxon>
        <taxon>Tracheophyta</taxon>
        <taxon>Spermatophyta</taxon>
        <taxon>Magnoliopsida</taxon>
        <taxon>Liliopsida</taxon>
        <taxon>Poales</taxon>
        <taxon>Bromeliaceae</taxon>
        <taxon>Bromelioideae</taxon>
        <taxon>Ananas</taxon>
    </lineage>
</organism>
<feature type="compositionally biased region" description="Basic residues" evidence="1">
    <location>
        <begin position="26"/>
        <end position="36"/>
    </location>
</feature>
<accession>A0A6V7QGU6</accession>
<feature type="compositionally biased region" description="Low complexity" evidence="1">
    <location>
        <begin position="37"/>
        <end position="88"/>
    </location>
</feature>
<feature type="compositionally biased region" description="Basic and acidic residues" evidence="1">
    <location>
        <begin position="224"/>
        <end position="240"/>
    </location>
</feature>
<dbReference type="EMBL" id="LR862135">
    <property type="protein sequence ID" value="CAD1842016.1"/>
    <property type="molecule type" value="Genomic_DNA"/>
</dbReference>
<proteinExistence type="predicted"/>
<feature type="compositionally biased region" description="Pro residues" evidence="1">
    <location>
        <begin position="120"/>
        <end position="131"/>
    </location>
</feature>
<name>A0A6V7QGU6_ANACO</name>
<feature type="compositionally biased region" description="Basic and acidic residues" evidence="1">
    <location>
        <begin position="1"/>
        <end position="11"/>
    </location>
</feature>
<feature type="region of interest" description="Disordered" evidence="1">
    <location>
        <begin position="1"/>
        <end position="133"/>
    </location>
</feature>
<evidence type="ECO:0000256" key="1">
    <source>
        <dbReference type="SAM" id="MobiDB-lite"/>
    </source>
</evidence>
<protein>
    <submittedName>
        <fullName evidence="2">Uncharacterized protein</fullName>
    </submittedName>
</protein>
<feature type="region of interest" description="Disordered" evidence="1">
    <location>
        <begin position="220"/>
        <end position="240"/>
    </location>
</feature>
<evidence type="ECO:0000313" key="2">
    <source>
        <dbReference type="EMBL" id="CAD1842016.1"/>
    </source>
</evidence>
<dbReference type="AlphaFoldDB" id="A0A6V7QGU6"/>